<evidence type="ECO:0000256" key="5">
    <source>
        <dbReference type="ARBA" id="ARBA00022842"/>
    </source>
</evidence>
<evidence type="ECO:0000256" key="8">
    <source>
        <dbReference type="SAM" id="MobiDB-lite"/>
    </source>
</evidence>
<dbReference type="SUPFAM" id="SSF55021">
    <property type="entry name" value="ACT-like"/>
    <property type="match status" value="2"/>
</dbReference>
<evidence type="ECO:0000256" key="1">
    <source>
        <dbReference type="ARBA" id="ARBA00022679"/>
    </source>
</evidence>
<comment type="catalytic activity">
    <reaction evidence="7">
        <text>[protein-PII]-L-tyrosine + UTP = [protein-PII]-uridylyl-L-tyrosine + diphosphate</text>
        <dbReference type="Rhea" id="RHEA:13673"/>
        <dbReference type="Rhea" id="RHEA-COMP:12147"/>
        <dbReference type="Rhea" id="RHEA-COMP:12148"/>
        <dbReference type="ChEBI" id="CHEBI:33019"/>
        <dbReference type="ChEBI" id="CHEBI:46398"/>
        <dbReference type="ChEBI" id="CHEBI:46858"/>
        <dbReference type="ChEBI" id="CHEBI:90602"/>
        <dbReference type="EC" id="2.7.7.59"/>
    </reaction>
</comment>
<dbReference type="NCBIfam" id="NF002895">
    <property type="entry name" value="PRK03381.1"/>
    <property type="match status" value="1"/>
</dbReference>
<evidence type="ECO:0000259" key="9">
    <source>
        <dbReference type="PROSITE" id="PS51671"/>
    </source>
</evidence>
<feature type="domain" description="HD" evidence="10">
    <location>
        <begin position="458"/>
        <end position="559"/>
    </location>
</feature>
<gene>
    <name evidence="7" type="primary">glnD</name>
    <name evidence="11" type="ORF">SAMN04489793_2010</name>
</gene>
<reference evidence="12" key="1">
    <citation type="submission" date="2016-10" db="EMBL/GenBank/DDBJ databases">
        <authorList>
            <person name="Varghese N."/>
            <person name="Submissions S."/>
        </authorList>
    </citation>
    <scope>NUCLEOTIDE SEQUENCE [LARGE SCALE GENOMIC DNA]</scope>
    <source>
        <strain evidence="12">DSM 44234</strain>
    </source>
</reference>
<dbReference type="PROSITE" id="PS51831">
    <property type="entry name" value="HD"/>
    <property type="match status" value="1"/>
</dbReference>
<keyword evidence="4 7" id="KW-0378">Hydrolase</keyword>
<dbReference type="SUPFAM" id="SSF109604">
    <property type="entry name" value="HD-domain/PDEase-like"/>
    <property type="match status" value="1"/>
</dbReference>
<evidence type="ECO:0000256" key="4">
    <source>
        <dbReference type="ARBA" id="ARBA00022801"/>
    </source>
</evidence>
<dbReference type="NCBIfam" id="TIGR01693">
    <property type="entry name" value="UTase_glnD"/>
    <property type="match status" value="1"/>
</dbReference>
<evidence type="ECO:0000256" key="3">
    <source>
        <dbReference type="ARBA" id="ARBA00022737"/>
    </source>
</evidence>
<dbReference type="Gene3D" id="3.30.460.10">
    <property type="entry name" value="Beta Polymerase, domain 2"/>
    <property type="match status" value="1"/>
</dbReference>
<dbReference type="Pfam" id="PF08335">
    <property type="entry name" value="GlnD_UR_UTase"/>
    <property type="match status" value="1"/>
</dbReference>
<dbReference type="PROSITE" id="PS51671">
    <property type="entry name" value="ACT"/>
    <property type="match status" value="2"/>
</dbReference>
<evidence type="ECO:0000256" key="2">
    <source>
        <dbReference type="ARBA" id="ARBA00022695"/>
    </source>
</evidence>
<feature type="domain" description="ACT" evidence="9">
    <location>
        <begin position="754"/>
        <end position="825"/>
    </location>
</feature>
<keyword evidence="5 7" id="KW-0460">Magnesium</keyword>
<comment type="catalytic activity">
    <reaction evidence="7">
        <text>[protein-PII]-uridylyl-L-tyrosine + H2O = [protein-PII]-L-tyrosine + UMP + H(+)</text>
        <dbReference type="Rhea" id="RHEA:48600"/>
        <dbReference type="Rhea" id="RHEA-COMP:12147"/>
        <dbReference type="Rhea" id="RHEA-COMP:12148"/>
        <dbReference type="ChEBI" id="CHEBI:15377"/>
        <dbReference type="ChEBI" id="CHEBI:15378"/>
        <dbReference type="ChEBI" id="CHEBI:46858"/>
        <dbReference type="ChEBI" id="CHEBI:57865"/>
        <dbReference type="ChEBI" id="CHEBI:90602"/>
    </reaction>
</comment>
<dbReference type="PIRSF" id="PIRSF006288">
    <property type="entry name" value="PII_uridyltransf"/>
    <property type="match status" value="1"/>
</dbReference>
<dbReference type="PANTHER" id="PTHR47320">
    <property type="entry name" value="BIFUNCTIONAL URIDYLYLTRANSFERASE/URIDYLYL-REMOVING ENZYME"/>
    <property type="match status" value="1"/>
</dbReference>
<dbReference type="InterPro" id="IPR002912">
    <property type="entry name" value="ACT_dom"/>
</dbReference>
<dbReference type="InterPro" id="IPR043519">
    <property type="entry name" value="NT_sf"/>
</dbReference>
<dbReference type="PANTHER" id="PTHR47320:SF1">
    <property type="entry name" value="BIFUNCTIONAL URIDYLYLTRANSFERASE_URIDYLYL-REMOVING ENZYME"/>
    <property type="match status" value="1"/>
</dbReference>
<dbReference type="HAMAP" id="MF_00277">
    <property type="entry name" value="PII_uridylyl_transf"/>
    <property type="match status" value="1"/>
</dbReference>
<evidence type="ECO:0000313" key="11">
    <source>
        <dbReference type="EMBL" id="SEC32142.1"/>
    </source>
</evidence>
<dbReference type="EC" id="3.1.4.-" evidence="7"/>
<comment type="domain">
    <text evidence="7">Has four distinct domains: an N-terminal nucleotidyltransferase (NT) domain responsible for UTase activity, a central HD domain that encodes UR activity, and two C-terminal ACT domains that seem to have a role in glutamine sensing.</text>
</comment>
<comment type="function">
    <text evidence="7">Modifies, by uridylylation and deuridylylation, the PII regulatory proteins (GlnB and homologs), in response to the nitrogen status of the cell that GlnD senses through the glutamine level. Under low glutamine levels, catalyzes the conversion of the PII proteins and UTP to PII-UMP and PPi, while under higher glutamine levels, GlnD hydrolyzes PII-UMP to PII and UMP (deuridylylation). Thus, controls uridylylation state and activity of the PII proteins, and plays an important role in the regulation of nitrogen metabolism.</text>
</comment>
<dbReference type="InterPro" id="IPR010043">
    <property type="entry name" value="UTase/UR"/>
</dbReference>
<accession>A0A1H4RJP8</accession>
<evidence type="ECO:0000259" key="10">
    <source>
        <dbReference type="PROSITE" id="PS51831"/>
    </source>
</evidence>
<organism evidence="11 12">
    <name type="scientific">Tsukamurella tyrosinosolvens</name>
    <dbReference type="NCBI Taxonomy" id="57704"/>
    <lineage>
        <taxon>Bacteria</taxon>
        <taxon>Bacillati</taxon>
        <taxon>Actinomycetota</taxon>
        <taxon>Actinomycetes</taxon>
        <taxon>Mycobacteriales</taxon>
        <taxon>Tsukamurellaceae</taxon>
        <taxon>Tsukamurella</taxon>
    </lineage>
</organism>
<comment type="activity regulation">
    <text evidence="7">Uridylyltransferase (UTase) activity is inhibited by glutamine, while glutamine activates uridylyl-removing (UR) activity.</text>
</comment>
<comment type="caution">
    <text evidence="7">Lacks conserved residue(s) required for the propagation of feature annotation.</text>
</comment>
<dbReference type="GO" id="GO:0008081">
    <property type="term" value="F:phosphoric diester hydrolase activity"/>
    <property type="evidence" value="ECO:0007669"/>
    <property type="project" value="UniProtKB-UniRule"/>
</dbReference>
<dbReference type="SUPFAM" id="SSF81301">
    <property type="entry name" value="Nucleotidyltransferase"/>
    <property type="match status" value="1"/>
</dbReference>
<feature type="region of interest" description="Uridylyltransferase" evidence="7">
    <location>
        <begin position="1"/>
        <end position="343"/>
    </location>
</feature>
<evidence type="ECO:0000256" key="6">
    <source>
        <dbReference type="ARBA" id="ARBA00023268"/>
    </source>
</evidence>
<dbReference type="RefSeq" id="WP_082791475.1">
    <property type="nucleotide sequence ID" value="NZ_CBDRGN010000001.1"/>
</dbReference>
<proteinExistence type="inferred from homology"/>
<keyword evidence="2 7" id="KW-0548">Nucleotidyltransferase</keyword>
<dbReference type="InterPro" id="IPR006674">
    <property type="entry name" value="HD_domain"/>
</dbReference>
<dbReference type="InterPro" id="IPR003607">
    <property type="entry name" value="HD/PDEase_dom"/>
</dbReference>
<dbReference type="STRING" id="57704.SAMN04489793_2010"/>
<dbReference type="Pfam" id="PF01966">
    <property type="entry name" value="HD"/>
    <property type="match status" value="1"/>
</dbReference>
<dbReference type="AlphaFoldDB" id="A0A1H4RJP8"/>
<sequence length="834" mass="87635">MTVPDRAIVRTPESGPAGNGGPSGSGGQGGAKELVAARARLLDRAAGPHRLDPAALRGALADLAEVWLTTHGAAAGIGPDSGLALVAVGGLGRRELLPYSDFDLLLVHDDGLDPAHVGAVAEKIWYPLWDAHIKLDHSVRTVPEAVRVAQSDLTAALGLLDARHIVGDEEITNLLISGVRRQWRADIRSRVDDLVDQARDRWRRSGEIAHRAEPDLKNGRGGMRDVQLLQALSLAQLTDGIPTPSATPNGTTGNDLAAAYARLLDVRTELHRISGRARDQVRAQEADEIGAALRLGDRFDLARTISDSGRTVAYAVDVGIRTAQNALPRRGFSRLRRPPVRRPLAEGVVEHAGEVTLARDARPDRDPALTIRVAAAAAASGLPMSASTLARLAEVAPAPRSPWPAETVADLLALLGAGRSAVPVIEALDRTGLWGRLLPEWGAVRDLPPRDAVHTWTVDRHLVETAAHAANRATDVARPDLLVLGALLHDLGKGRGGDHSVIGAELAEAIAARLGMSEPDTALLAAMVRHHLLLPAVATRRDLDDPATIEMVAEKIDHDRTLLELLHALAEADSLATGPGVWGDWKSRLIGELVRRTHRVLDGEPAPQPGPVPEEVAALAAAGGTHVRITPAPALGPHTFTVAVVGPDRRGVLARMAAVLALAGLRVQSATVGAVGESAVNTFVVVPTFGDPPDPAVVRQRLLAALDGADVLAELRRRERAAAAPVDGSAAAPPLRVPAPPRLRWFDGAPGTVVLEVRSGDTPGLLARVAGALDDAGLDVRWAKLATLGATAVDVFCLAVPGDEAAVRARAEEAVIAVLPEAAPPAPPEDEQTR</sequence>
<comment type="similarity">
    <text evidence="7">Belongs to the GlnD family.</text>
</comment>
<keyword evidence="1 7" id="KW-0808">Transferase</keyword>
<evidence type="ECO:0000256" key="7">
    <source>
        <dbReference type="HAMAP-Rule" id="MF_00277"/>
    </source>
</evidence>
<feature type="compositionally biased region" description="Gly residues" evidence="8">
    <location>
        <begin position="17"/>
        <end position="30"/>
    </location>
</feature>
<keyword evidence="6 7" id="KW-0511">Multifunctional enzyme</keyword>
<dbReference type="EC" id="2.7.7.59" evidence="7"/>
<dbReference type="InterPro" id="IPR013546">
    <property type="entry name" value="PII_UdlTrfase/GS_AdlTrfase"/>
</dbReference>
<dbReference type="EMBL" id="FNSA01000003">
    <property type="protein sequence ID" value="SEC32142.1"/>
    <property type="molecule type" value="Genomic_DNA"/>
</dbReference>
<feature type="domain" description="ACT" evidence="9">
    <location>
        <begin position="641"/>
        <end position="720"/>
    </location>
</feature>
<dbReference type="GO" id="GO:0006808">
    <property type="term" value="P:regulation of nitrogen utilization"/>
    <property type="evidence" value="ECO:0007669"/>
    <property type="project" value="UniProtKB-UniRule"/>
</dbReference>
<dbReference type="GO" id="GO:0008773">
    <property type="term" value="F:[protein-PII] uridylyltransferase activity"/>
    <property type="evidence" value="ECO:0007669"/>
    <property type="project" value="UniProtKB-UniRule"/>
</dbReference>
<comment type="cofactor">
    <cofactor evidence="7">
        <name>Mg(2+)</name>
        <dbReference type="ChEBI" id="CHEBI:18420"/>
    </cofactor>
</comment>
<keyword evidence="12" id="KW-1185">Reference proteome</keyword>
<dbReference type="CDD" id="cd05401">
    <property type="entry name" value="NT_GlnE_GlnD_like"/>
    <property type="match status" value="1"/>
</dbReference>
<name>A0A1H4RJP8_TSUTY</name>
<protein>
    <recommendedName>
        <fullName evidence="7">Bifunctional uridylyltransferase/uridylyl-removing enzyme</fullName>
        <shortName evidence="7">UTase/UR</shortName>
    </recommendedName>
    <alternativeName>
        <fullName evidence="7">Bifunctional [protein-PII] modification enzyme</fullName>
    </alternativeName>
    <alternativeName>
        <fullName evidence="7">Bifunctional nitrogen sensor protein</fullName>
    </alternativeName>
    <domain>
        <recommendedName>
            <fullName evidence="7">[Protein-PII] uridylyltransferase</fullName>
            <shortName evidence="7">PII uridylyltransferase</shortName>
            <shortName evidence="7">UTase</shortName>
            <ecNumber evidence="7">2.7.7.59</ecNumber>
        </recommendedName>
    </domain>
    <domain>
        <recommendedName>
            <fullName evidence="7">[Protein-PII]-UMP uridylyl-removing enzyme</fullName>
            <shortName evidence="7">UR</shortName>
            <ecNumber evidence="7">3.1.4.-</ecNumber>
        </recommendedName>
    </domain>
</protein>
<keyword evidence="3" id="KW-0677">Repeat</keyword>
<dbReference type="SMART" id="SM00471">
    <property type="entry name" value="HDc"/>
    <property type="match status" value="1"/>
</dbReference>
<dbReference type="Gene3D" id="1.10.3090.10">
    <property type="entry name" value="cca-adding enzyme, domain 2"/>
    <property type="match status" value="1"/>
</dbReference>
<dbReference type="Proteomes" id="UP000182241">
    <property type="component" value="Unassembled WGS sequence"/>
</dbReference>
<evidence type="ECO:0000313" key="12">
    <source>
        <dbReference type="Proteomes" id="UP000182241"/>
    </source>
</evidence>
<dbReference type="OrthoDB" id="9758038at2"/>
<dbReference type="InterPro" id="IPR045865">
    <property type="entry name" value="ACT-like_dom_sf"/>
</dbReference>
<feature type="region of interest" description="Disordered" evidence="8">
    <location>
        <begin position="1"/>
        <end position="30"/>
    </location>
</feature>